<protein>
    <submittedName>
        <fullName evidence="2">ATP-binding protein</fullName>
    </submittedName>
</protein>
<evidence type="ECO:0000313" key="3">
    <source>
        <dbReference type="Proteomes" id="UP000298596"/>
    </source>
</evidence>
<accession>A0A4D8PZF4</accession>
<dbReference type="Pfam" id="PF13191">
    <property type="entry name" value="AAA_16"/>
    <property type="match status" value="1"/>
</dbReference>
<sequence>MDESGSDVIDRSIMRVVIDLSAKPSAAQDGLQPSLRLDGTKRRNVAIGLPFVLGMIADPNSDPGDVRSEITEDFFWKITKGGAQPVTLLGGPAGVGKTYLCEQLALYLRQKAQIDVNCFTLGTDADHRLIWDMLLTASVPPSARKTGDGNPSPAPWEAIAAAVVARVNAVDEQEAGLDGPSGIPAQENVIPVLTGLLAVAAPRLIIFRDAHRLSEVAARQLSALICGLDDRSWGKLHIILEHRTGNADAPMTILLGIPCKTSSRRI</sequence>
<dbReference type="Proteomes" id="UP000298596">
    <property type="component" value="Chromosome"/>
</dbReference>
<dbReference type="EMBL" id="CP032330">
    <property type="protein sequence ID" value="QCO03103.1"/>
    <property type="molecule type" value="Genomic_DNA"/>
</dbReference>
<dbReference type="InterPro" id="IPR041664">
    <property type="entry name" value="AAA_16"/>
</dbReference>
<organism evidence="2 3">
    <name type="scientific">Azospirillum brasilense</name>
    <dbReference type="NCBI Taxonomy" id="192"/>
    <lineage>
        <taxon>Bacteria</taxon>
        <taxon>Pseudomonadati</taxon>
        <taxon>Pseudomonadota</taxon>
        <taxon>Alphaproteobacteria</taxon>
        <taxon>Rhodospirillales</taxon>
        <taxon>Azospirillaceae</taxon>
        <taxon>Azospirillum</taxon>
    </lineage>
</organism>
<evidence type="ECO:0000259" key="1">
    <source>
        <dbReference type="Pfam" id="PF13191"/>
    </source>
</evidence>
<keyword evidence="2" id="KW-0067">ATP-binding</keyword>
<gene>
    <name evidence="2" type="ORF">D3867_14440</name>
</gene>
<reference evidence="2 3" key="1">
    <citation type="submission" date="2018-09" db="EMBL/GenBank/DDBJ databases">
        <title>Whole genome based analysis of evolution and adaptive divergence in Indian and Brazilian strains of Azospirillum brasilense.</title>
        <authorList>
            <person name="Singh C."/>
            <person name="Tripathi A.K."/>
        </authorList>
    </citation>
    <scope>NUCLEOTIDE SEQUENCE [LARGE SCALE GENOMIC DNA]</scope>
    <source>
        <strain evidence="2 3">MTCC4036</strain>
    </source>
</reference>
<name>A0A4D8PZF4_AZOBR</name>
<dbReference type="InterPro" id="IPR027417">
    <property type="entry name" value="P-loop_NTPase"/>
</dbReference>
<dbReference type="AlphaFoldDB" id="A0A4D8PZF4"/>
<keyword evidence="2" id="KW-0547">Nucleotide-binding</keyword>
<dbReference type="GO" id="GO:0005524">
    <property type="term" value="F:ATP binding"/>
    <property type="evidence" value="ECO:0007669"/>
    <property type="project" value="UniProtKB-KW"/>
</dbReference>
<feature type="domain" description="Orc1-like AAA ATPase" evidence="1">
    <location>
        <begin position="81"/>
        <end position="225"/>
    </location>
</feature>
<evidence type="ECO:0000313" key="2">
    <source>
        <dbReference type="EMBL" id="QCO03103.1"/>
    </source>
</evidence>
<proteinExistence type="predicted"/>
<dbReference type="SUPFAM" id="SSF52540">
    <property type="entry name" value="P-loop containing nucleoside triphosphate hydrolases"/>
    <property type="match status" value="1"/>
</dbReference>